<dbReference type="CDD" id="cd16350">
    <property type="entry name" value="VOC_like"/>
    <property type="match status" value="1"/>
</dbReference>
<dbReference type="InterPro" id="IPR009770">
    <property type="entry name" value="HGLS"/>
</dbReference>
<dbReference type="EMBL" id="FTOE01000011">
    <property type="protein sequence ID" value="SIT01501.1"/>
    <property type="molecule type" value="Genomic_DNA"/>
</dbReference>
<dbReference type="OrthoDB" id="506370at2"/>
<reference evidence="9" key="1">
    <citation type="submission" date="2017-01" db="EMBL/GenBank/DDBJ databases">
        <authorList>
            <person name="Varghese N."/>
            <person name="Submissions S."/>
        </authorList>
    </citation>
    <scope>NUCLEOTIDE SEQUENCE [LARGE SCALE GENOMIC DNA]</scope>
    <source>
        <strain evidence="9">DSM 22306</strain>
    </source>
</reference>
<keyword evidence="2" id="KW-0223">Dioxygenase</keyword>
<evidence type="ECO:0000256" key="3">
    <source>
        <dbReference type="ARBA" id="ARBA00023002"/>
    </source>
</evidence>
<evidence type="ECO:0000256" key="5">
    <source>
        <dbReference type="ARBA" id="ARBA00035013"/>
    </source>
</evidence>
<evidence type="ECO:0000256" key="2">
    <source>
        <dbReference type="ARBA" id="ARBA00022964"/>
    </source>
</evidence>
<dbReference type="GO" id="GO:0051213">
    <property type="term" value="F:dioxygenase activity"/>
    <property type="evidence" value="ECO:0007669"/>
    <property type="project" value="UniProtKB-KW"/>
</dbReference>
<keyword evidence="9" id="KW-1185">Reference proteome</keyword>
<dbReference type="Proteomes" id="UP000185999">
    <property type="component" value="Unassembled WGS sequence"/>
</dbReference>
<comment type="similarity">
    <text evidence="5">Belongs to the 2-oxoadipate dioxygenase/decarboxylase family.</text>
</comment>
<proteinExistence type="inferred from homology"/>
<dbReference type="STRING" id="619304.SAMN05421760_11114"/>
<dbReference type="PANTHER" id="PTHR31136">
    <property type="entry name" value="DUF1338 DOMAIN-CONTAINING PROTEIN"/>
    <property type="match status" value="1"/>
</dbReference>
<dbReference type="EC" id="1.13.11.93" evidence="6"/>
<dbReference type="SMART" id="SM01150">
    <property type="entry name" value="DUF1338"/>
    <property type="match status" value="1"/>
</dbReference>
<evidence type="ECO:0000313" key="9">
    <source>
        <dbReference type="Proteomes" id="UP000185999"/>
    </source>
</evidence>
<sequence>MQAEAFFNELWTDYVSITPQAKKIRDLFTATDGEVINDHVAFRTFANTPLRLDLLEPLILAMGYERQDSYEFKAKKLRAHSYIHPNPLVPKIFCSELLVNQLSDSAQKIIGKYTAEITQQPQDQAVFWSGRHWSMPSWEDYNTIMTESEYGAWLLAIGVRVNHFTVSINHLTTADAIHTVLGRVKDAGFSINTVGGEVKGTPESLLEQASTLADRQVFEFARGDQHEIPTCFYEFAKRHADAQGFVYQGFIEANADKIFESTNAS</sequence>
<dbReference type="Pfam" id="PF07063">
    <property type="entry name" value="HGLS"/>
    <property type="match status" value="2"/>
</dbReference>
<dbReference type="PANTHER" id="PTHR31136:SF5">
    <property type="entry name" value="2-OXOADIPATE DIOXYGENASE_DECARBOXYLASE, CHLOROPLASTIC"/>
    <property type="match status" value="1"/>
</dbReference>
<organism evidence="8 9">
    <name type="scientific">Neptunomonas antarctica</name>
    <dbReference type="NCBI Taxonomy" id="619304"/>
    <lineage>
        <taxon>Bacteria</taxon>
        <taxon>Pseudomonadati</taxon>
        <taxon>Pseudomonadota</taxon>
        <taxon>Gammaproteobacteria</taxon>
        <taxon>Oceanospirillales</taxon>
        <taxon>Oceanospirillaceae</taxon>
        <taxon>Neptunomonas</taxon>
    </lineage>
</organism>
<evidence type="ECO:0000256" key="1">
    <source>
        <dbReference type="ARBA" id="ARBA00001954"/>
    </source>
</evidence>
<evidence type="ECO:0000256" key="6">
    <source>
        <dbReference type="ARBA" id="ARBA00035023"/>
    </source>
</evidence>
<evidence type="ECO:0000313" key="8">
    <source>
        <dbReference type="EMBL" id="SIT01501.1"/>
    </source>
</evidence>
<dbReference type="AlphaFoldDB" id="A0A1N7NT77"/>
<name>A0A1N7NT77_9GAMM</name>
<dbReference type="RefSeq" id="WP_054343498.1">
    <property type="nucleotide sequence ID" value="NZ_FTOE01000011.1"/>
</dbReference>
<keyword evidence="4" id="KW-0408">Iron</keyword>
<gene>
    <name evidence="8" type="ORF">SAMN05421760_11114</name>
</gene>
<evidence type="ECO:0000256" key="7">
    <source>
        <dbReference type="ARBA" id="ARBA00035045"/>
    </source>
</evidence>
<keyword evidence="3" id="KW-0560">Oxidoreductase</keyword>
<accession>A0A1N7NT77</accession>
<dbReference type="Gene3D" id="3.10.180.50">
    <property type="match status" value="1"/>
</dbReference>
<evidence type="ECO:0000256" key="4">
    <source>
        <dbReference type="ARBA" id="ARBA00023004"/>
    </source>
</evidence>
<protein>
    <recommendedName>
        <fullName evidence="6">2-oxoadipate dioxygenase/decarboxylase</fullName>
        <ecNumber evidence="6">1.13.11.93</ecNumber>
    </recommendedName>
    <alternativeName>
        <fullName evidence="7">2-hydroxyglutarate synthase</fullName>
    </alternativeName>
</protein>
<comment type="cofactor">
    <cofactor evidence="1">
        <name>Fe(2+)</name>
        <dbReference type="ChEBI" id="CHEBI:29033"/>
    </cofactor>
</comment>